<evidence type="ECO:0000313" key="3">
    <source>
        <dbReference type="EMBL" id="RSM19172.1"/>
    </source>
</evidence>
<dbReference type="GO" id="GO:0004672">
    <property type="term" value="F:protein kinase activity"/>
    <property type="evidence" value="ECO:0007669"/>
    <property type="project" value="InterPro"/>
</dbReference>
<keyword evidence="4" id="KW-1185">Reference proteome</keyword>
<gene>
    <name evidence="3" type="ORF">CDV31_002093</name>
</gene>
<dbReference type="PROSITE" id="PS50088">
    <property type="entry name" value="ANK_REPEAT"/>
    <property type="match status" value="3"/>
</dbReference>
<dbReference type="InterPro" id="IPR000719">
    <property type="entry name" value="Prot_kinase_dom"/>
</dbReference>
<organism evidence="3 4">
    <name type="scientific">Fusarium ambrosium</name>
    <dbReference type="NCBI Taxonomy" id="131363"/>
    <lineage>
        <taxon>Eukaryota</taxon>
        <taxon>Fungi</taxon>
        <taxon>Dikarya</taxon>
        <taxon>Ascomycota</taxon>
        <taxon>Pezizomycotina</taxon>
        <taxon>Sordariomycetes</taxon>
        <taxon>Hypocreomycetidae</taxon>
        <taxon>Hypocreales</taxon>
        <taxon>Nectriaceae</taxon>
        <taxon>Fusarium</taxon>
        <taxon>Fusarium solani species complex</taxon>
    </lineage>
</organism>
<dbReference type="Gene3D" id="1.25.40.20">
    <property type="entry name" value="Ankyrin repeat-containing domain"/>
    <property type="match status" value="2"/>
</dbReference>
<dbReference type="GO" id="GO:0005737">
    <property type="term" value="C:cytoplasm"/>
    <property type="evidence" value="ECO:0007669"/>
    <property type="project" value="TreeGrafter"/>
</dbReference>
<dbReference type="SMART" id="SM00220">
    <property type="entry name" value="S_TKc"/>
    <property type="match status" value="1"/>
</dbReference>
<dbReference type="SMART" id="SM00248">
    <property type="entry name" value="ANK"/>
    <property type="match status" value="8"/>
</dbReference>
<dbReference type="PROSITE" id="PS50011">
    <property type="entry name" value="PROTEIN_KINASE_DOM"/>
    <property type="match status" value="1"/>
</dbReference>
<feature type="repeat" description="ANK" evidence="1">
    <location>
        <begin position="699"/>
        <end position="731"/>
    </location>
</feature>
<dbReference type="InterPro" id="IPR002110">
    <property type="entry name" value="Ankyrin_rpt"/>
</dbReference>
<dbReference type="PROSITE" id="PS00108">
    <property type="entry name" value="PROTEIN_KINASE_ST"/>
    <property type="match status" value="1"/>
</dbReference>
<dbReference type="GO" id="GO:0005524">
    <property type="term" value="F:ATP binding"/>
    <property type="evidence" value="ECO:0007669"/>
    <property type="project" value="InterPro"/>
</dbReference>
<protein>
    <recommendedName>
        <fullName evidence="2">Protein kinase domain-containing protein</fullName>
    </recommendedName>
</protein>
<sequence>MSTEARQRDHDLLSFMSIFLATHQRLDRSLTLLGVLLDDTSIDVQVRSNKGGYFSVCLARSKDLLAARRMNGQDELLPDTKKLPDLVAVKIPRPDSNLNSPRSRQLWSSMAMELQILRNDFIHSHPNIVQLLGVCWKSVQDDVLMPSFVLEAAEMDLDKYLTDPKPVDYRKMLGLAVDIVTGVRALHEVGIIHGDIKPENVLIFKDPQLTYIAKIADFGSSLLRSDLKAPVRLAFGSGLWQAPECREHLNGEQLAKADVYSVGLVLWRLLGGGLMFTTLDAIKEDGLTRDASFELMKRNDEKRIPGLAYHSLKTLGRIMAPGEDEDPLKTMYSIKQIVEDMATIIMMTLVDPGSRPNIKSLLENTRIITHQYLAWEEFRAIFSKDLGGPGPIRLNPQEQDIWLQPRLDEPTEDDVSRVLNLGKSLAWLDQSFEHMRLGGSVSDMPGMDEVPEGVAAPRVGETWKRWRQLRDPKPDNALSLRQGGAVLEANASMGTIRFLPPAIISNVMREVKRVAQDPKEETDRRVKAAWQYAMFYLRTVQVDPKSQDTIDESLSLLLQAAKGGHTGARGIASHLYEALGREFPMSRDVDLEWLREGICNGSETAKRRLLSLDPKLFARAMRVLRTQYAGTGMETPRQYYDQRILSDNNAIGRIQDCRQIGVEANEGSTVLMCSTANRLALLRRLTEKHLVDVNYLNKWNESPLLYASRGGHTDVVFHLLGCGADPSVASEEGTTPLHFLSSFDDQDIPEVCQRLLEAGAPLEARSTSAYRYRRGLDSTYGDVDGTPLTWAVAANNRVATETLIAAGADPFDLPGLKVPYSDTFGSMAHVSPVWYASMNHQHYLLEILLRNQDEAKTKDFLNTYRRRFGSNDMPCQDNAIIGWCVTYAAQGIGRRILLHGKHHEEAFMKTFDILIKHGANTNDVYTLAMRNGQPFVIDYLLGSEQTPELTPSDWLQGVLLAGATEDWITFDVLLRHSQAEDVRPDEWQRYYSTFRGLPDNVQYLDVFRKYRDPSADYFGHYAKALMSGKFTLARWFYDTGVCDLSQEVRSDETLLGLLLRRSKSYSNAILQLEQLLQLEDLPESLFWEVSSMPGSRFTALHQAVYYPEYQVSSNMSNTALRMIVQRWYEPEHLNAQVADGEFRGRTALHIAALTANVGAVRYLLKEEEESLDLTLLDCNNFSIVDTAAWGLMSQQGRIKLWDLPTEYHMSADLNHWQNVVEIIVRLLKAGARPNKMALAVTRTEKDKVHVFDLENCKVIVVPFKFFGDKFPPELESDKFWVEVAKLKLDQTFFLANPNNLSEEEREAGVMTRIASFY</sequence>
<feature type="repeat" description="ANK" evidence="1">
    <location>
        <begin position="732"/>
        <end position="767"/>
    </location>
</feature>
<dbReference type="PANTHER" id="PTHR23257">
    <property type="entry name" value="SERINE-THREONINE PROTEIN KINASE"/>
    <property type="match status" value="1"/>
</dbReference>
<dbReference type="InterPro" id="IPR008271">
    <property type="entry name" value="Ser/Thr_kinase_AS"/>
</dbReference>
<reference evidence="3 4" key="1">
    <citation type="submission" date="2017-06" db="EMBL/GenBank/DDBJ databases">
        <title>Cmopartive genomic analysis of Ambrosia Fusariam Clade fungi.</title>
        <authorList>
            <person name="Stajich J.E."/>
            <person name="Carrillo J."/>
            <person name="Kijimoto T."/>
            <person name="Eskalen A."/>
            <person name="O'Donnell K."/>
            <person name="Kasson M."/>
        </authorList>
    </citation>
    <scope>NUCLEOTIDE SEQUENCE [LARGE SCALE GENOMIC DNA]</scope>
    <source>
        <strain evidence="3 4">NRRL 20438</strain>
    </source>
</reference>
<dbReference type="InterPro" id="IPR050167">
    <property type="entry name" value="Ser_Thr_protein_kinase"/>
</dbReference>
<dbReference type="PROSITE" id="PS50297">
    <property type="entry name" value="ANK_REP_REGION"/>
    <property type="match status" value="2"/>
</dbReference>
<dbReference type="Proteomes" id="UP000288429">
    <property type="component" value="Unassembled WGS sequence"/>
</dbReference>
<dbReference type="Pfam" id="PF00023">
    <property type="entry name" value="Ank"/>
    <property type="match status" value="1"/>
</dbReference>
<dbReference type="SUPFAM" id="SSF56112">
    <property type="entry name" value="Protein kinase-like (PK-like)"/>
    <property type="match status" value="1"/>
</dbReference>
<dbReference type="Pfam" id="PF12796">
    <property type="entry name" value="Ank_2"/>
    <property type="match status" value="1"/>
</dbReference>
<comment type="caution">
    <text evidence="3">The sequence shown here is derived from an EMBL/GenBank/DDBJ whole genome shotgun (WGS) entry which is preliminary data.</text>
</comment>
<dbReference type="InterPro" id="IPR036770">
    <property type="entry name" value="Ankyrin_rpt-contain_sf"/>
</dbReference>
<evidence type="ECO:0000256" key="1">
    <source>
        <dbReference type="PROSITE-ProRule" id="PRU00023"/>
    </source>
</evidence>
<evidence type="ECO:0000259" key="2">
    <source>
        <dbReference type="PROSITE" id="PS50011"/>
    </source>
</evidence>
<dbReference type="SUPFAM" id="SSF48403">
    <property type="entry name" value="Ankyrin repeat"/>
    <property type="match status" value="1"/>
</dbReference>
<name>A0A428UY29_9HYPO</name>
<dbReference type="InterPro" id="IPR011009">
    <property type="entry name" value="Kinase-like_dom_sf"/>
</dbReference>
<evidence type="ECO:0000313" key="4">
    <source>
        <dbReference type="Proteomes" id="UP000288429"/>
    </source>
</evidence>
<feature type="domain" description="Protein kinase" evidence="2">
    <location>
        <begin position="42"/>
        <end position="373"/>
    </location>
</feature>
<dbReference type="Gene3D" id="1.10.510.10">
    <property type="entry name" value="Transferase(Phosphotransferase) domain 1"/>
    <property type="match status" value="1"/>
</dbReference>
<proteinExistence type="predicted"/>
<accession>A0A428UY29</accession>
<feature type="repeat" description="ANK" evidence="1">
    <location>
        <begin position="1143"/>
        <end position="1165"/>
    </location>
</feature>
<keyword evidence="1" id="KW-0040">ANK repeat</keyword>
<dbReference type="GO" id="GO:0007165">
    <property type="term" value="P:signal transduction"/>
    <property type="evidence" value="ECO:0007669"/>
    <property type="project" value="TreeGrafter"/>
</dbReference>
<dbReference type="EMBL" id="NIZV01000015">
    <property type="protein sequence ID" value="RSM19172.1"/>
    <property type="molecule type" value="Genomic_DNA"/>
</dbReference>
<dbReference type="Pfam" id="PF00069">
    <property type="entry name" value="Pkinase"/>
    <property type="match status" value="1"/>
</dbReference>